<protein>
    <submittedName>
        <fullName evidence="1">Capsule polysaccharide export protein KpsE/RkpR</fullName>
    </submittedName>
</protein>
<dbReference type="EMBL" id="JACHLN010000006">
    <property type="protein sequence ID" value="MBB4841484.1"/>
    <property type="molecule type" value="Genomic_DNA"/>
</dbReference>
<sequence length="77" mass="8643">MEREVDIPPANNILWSRIVAGTSNPDISTLATRLLITRLRISVSNQETNLLNAALELHRFFVKNKFAHRDLSAIMGA</sequence>
<gene>
    <name evidence="1" type="ORF">HNP52_004588</name>
</gene>
<name>A0A7W7K5K7_9SPHN</name>
<evidence type="ECO:0000313" key="1">
    <source>
        <dbReference type="EMBL" id="MBB4841484.1"/>
    </source>
</evidence>
<dbReference type="RefSeq" id="WP_184171409.1">
    <property type="nucleotide sequence ID" value="NZ_JACHLN010000006.1"/>
</dbReference>
<keyword evidence="2" id="KW-1185">Reference proteome</keyword>
<reference evidence="1 2" key="1">
    <citation type="submission" date="2020-08" db="EMBL/GenBank/DDBJ databases">
        <title>Functional genomics of gut bacteria from endangered species of beetles.</title>
        <authorList>
            <person name="Carlos-Shanley C."/>
        </authorList>
    </citation>
    <scope>NUCLEOTIDE SEQUENCE [LARGE SCALE GENOMIC DNA]</scope>
    <source>
        <strain evidence="1 2">S00224</strain>
    </source>
</reference>
<dbReference type="AlphaFoldDB" id="A0A7W7K5K7"/>
<evidence type="ECO:0000313" key="2">
    <source>
        <dbReference type="Proteomes" id="UP000575241"/>
    </source>
</evidence>
<organism evidence="1 2">
    <name type="scientific">Sphingomonas kyeonggiensis</name>
    <dbReference type="NCBI Taxonomy" id="1268553"/>
    <lineage>
        <taxon>Bacteria</taxon>
        <taxon>Pseudomonadati</taxon>
        <taxon>Pseudomonadota</taxon>
        <taxon>Alphaproteobacteria</taxon>
        <taxon>Sphingomonadales</taxon>
        <taxon>Sphingomonadaceae</taxon>
        <taxon>Sphingomonas</taxon>
    </lineage>
</organism>
<accession>A0A7W7K5K7</accession>
<proteinExistence type="predicted"/>
<comment type="caution">
    <text evidence="1">The sequence shown here is derived from an EMBL/GenBank/DDBJ whole genome shotgun (WGS) entry which is preliminary data.</text>
</comment>
<dbReference type="Proteomes" id="UP000575241">
    <property type="component" value="Unassembled WGS sequence"/>
</dbReference>